<dbReference type="SUPFAM" id="SSF55729">
    <property type="entry name" value="Acyl-CoA N-acyltransferases (Nat)"/>
    <property type="match status" value="1"/>
</dbReference>
<gene>
    <name evidence="1" type="ORF">METZ01_LOCUS350926</name>
</gene>
<dbReference type="EMBL" id="UINC01122329">
    <property type="protein sequence ID" value="SVC98072.1"/>
    <property type="molecule type" value="Genomic_DNA"/>
</dbReference>
<organism evidence="1">
    <name type="scientific">marine metagenome</name>
    <dbReference type="NCBI Taxonomy" id="408172"/>
    <lineage>
        <taxon>unclassified sequences</taxon>
        <taxon>metagenomes</taxon>
        <taxon>ecological metagenomes</taxon>
    </lineage>
</organism>
<accession>A0A382RLD5</accession>
<protein>
    <recommendedName>
        <fullName evidence="2">N-acetyltransferase domain-containing protein</fullName>
    </recommendedName>
</protein>
<evidence type="ECO:0000313" key="1">
    <source>
        <dbReference type="EMBL" id="SVC98072.1"/>
    </source>
</evidence>
<dbReference type="AlphaFoldDB" id="A0A382RLD5"/>
<name>A0A382RLD5_9ZZZZ</name>
<feature type="non-terminal residue" evidence="1">
    <location>
        <position position="123"/>
    </location>
</feature>
<dbReference type="InterPro" id="IPR016181">
    <property type="entry name" value="Acyl_CoA_acyltransferase"/>
</dbReference>
<dbReference type="Gene3D" id="3.40.630.30">
    <property type="match status" value="1"/>
</dbReference>
<proteinExistence type="predicted"/>
<sequence length="123" mass="13763">MGAQLSYILANLSDMPKLTELMELSIRELQKPFLSKAQIEASFECMGLDETLIKDRTYFKILSDKKIVGCGGWSKRKTLFGGSHSKGRDASFLNPSLEPAKIRAMYTHPAWIRKGVGSLILKI</sequence>
<evidence type="ECO:0008006" key="2">
    <source>
        <dbReference type="Google" id="ProtNLM"/>
    </source>
</evidence>
<reference evidence="1" key="1">
    <citation type="submission" date="2018-05" db="EMBL/GenBank/DDBJ databases">
        <authorList>
            <person name="Lanie J.A."/>
            <person name="Ng W.-L."/>
            <person name="Kazmierczak K.M."/>
            <person name="Andrzejewski T.M."/>
            <person name="Davidsen T.M."/>
            <person name="Wayne K.J."/>
            <person name="Tettelin H."/>
            <person name="Glass J.I."/>
            <person name="Rusch D."/>
            <person name="Podicherti R."/>
            <person name="Tsui H.-C.T."/>
            <person name="Winkler M.E."/>
        </authorList>
    </citation>
    <scope>NUCLEOTIDE SEQUENCE</scope>
</reference>